<evidence type="ECO:0000313" key="3">
    <source>
        <dbReference type="Proteomes" id="UP000825729"/>
    </source>
</evidence>
<keyword evidence="3" id="KW-1185">Reference proteome</keyword>
<sequence>MDRLAPLSEEPIDEEDAKKASRKDRSWRNWLKIQLQFPLFFPKKSGIKILLAVMGCPLSPVSALPRSPLDVESQGQYIIQQYSAATGCKKMEGAVKSVYAAGKVRMTMLEDGGPATAQRGCFVMWQMPPDMWLVELVVAGQKVVAGSNGKLAWRHTPWLGVHAAKGGSRPLRRSLQGLDPVSIAAVFSPAQYIGEKKIEEEDCFVLKLAADHSVLADRSDSSAETIKHVMFAYFSQRSGFLVYLEDSQLTRIQSPGAHPTYWETTIGSRMEDYRDVEGVMVAHSGQSTVSLTRFGDGVKVNRLVTRMEEVWTIDDVVFNVPGLSLDCFIPPEEVRLACSDDILCKSSSVMYLQRCNFYQGLKKLKPNVWSHCGYSREGDCGKKENRIRMATGGGSQLPIPIKGTLGEEVRLLGLRVAENLYKGTIHTWGFLLGDGFLPLYYGTECPPLTS</sequence>
<comment type="caution">
    <text evidence="2">The sequence shown here is derived from an EMBL/GenBank/DDBJ whole genome shotgun (WGS) entry which is preliminary data.</text>
</comment>
<dbReference type="EMBL" id="JAINDJ010000002">
    <property type="protein sequence ID" value="KAG9456401.1"/>
    <property type="molecule type" value="Genomic_DNA"/>
</dbReference>
<evidence type="ECO:0000256" key="1">
    <source>
        <dbReference type="SAM" id="MobiDB-lite"/>
    </source>
</evidence>
<dbReference type="Proteomes" id="UP000825729">
    <property type="component" value="Unassembled WGS sequence"/>
</dbReference>
<name>A0AAV7F8K3_ARIFI</name>
<protein>
    <submittedName>
        <fullName evidence="2">Uncharacterized protein</fullName>
    </submittedName>
</protein>
<feature type="region of interest" description="Disordered" evidence="1">
    <location>
        <begin position="1"/>
        <end position="20"/>
    </location>
</feature>
<gene>
    <name evidence="2" type="ORF">H6P81_000909</name>
</gene>
<organism evidence="2 3">
    <name type="scientific">Aristolochia fimbriata</name>
    <name type="common">White veined hardy Dutchman's pipe vine</name>
    <dbReference type="NCBI Taxonomy" id="158543"/>
    <lineage>
        <taxon>Eukaryota</taxon>
        <taxon>Viridiplantae</taxon>
        <taxon>Streptophyta</taxon>
        <taxon>Embryophyta</taxon>
        <taxon>Tracheophyta</taxon>
        <taxon>Spermatophyta</taxon>
        <taxon>Magnoliopsida</taxon>
        <taxon>Magnoliidae</taxon>
        <taxon>Piperales</taxon>
        <taxon>Aristolochiaceae</taxon>
        <taxon>Aristolochia</taxon>
    </lineage>
</organism>
<reference evidence="2 3" key="1">
    <citation type="submission" date="2021-07" db="EMBL/GenBank/DDBJ databases">
        <title>The Aristolochia fimbriata genome: insights into angiosperm evolution, floral development and chemical biosynthesis.</title>
        <authorList>
            <person name="Jiao Y."/>
        </authorList>
    </citation>
    <scope>NUCLEOTIDE SEQUENCE [LARGE SCALE GENOMIC DNA]</scope>
    <source>
        <strain evidence="2">IBCAS-2021</strain>
        <tissue evidence="2">Leaf</tissue>
    </source>
</reference>
<evidence type="ECO:0000313" key="2">
    <source>
        <dbReference type="EMBL" id="KAG9456401.1"/>
    </source>
</evidence>
<dbReference type="InterPro" id="IPR006873">
    <property type="entry name" value="DUF620"/>
</dbReference>
<dbReference type="Pfam" id="PF04788">
    <property type="entry name" value="DUF620"/>
    <property type="match status" value="1"/>
</dbReference>
<proteinExistence type="predicted"/>
<dbReference type="PANTHER" id="PTHR31300">
    <property type="entry name" value="LIPASE"/>
    <property type="match status" value="1"/>
</dbReference>
<dbReference type="AlphaFoldDB" id="A0AAV7F8K3"/>
<dbReference type="PANTHER" id="PTHR31300:SF3">
    <property type="entry name" value="GB|AAD30234.1"/>
    <property type="match status" value="1"/>
</dbReference>
<accession>A0AAV7F8K3</accession>